<dbReference type="GO" id="GO:0055120">
    <property type="term" value="C:striated muscle dense body"/>
    <property type="evidence" value="ECO:0007669"/>
    <property type="project" value="TreeGrafter"/>
</dbReference>
<accession>A0A8C5ZEM4</accession>
<evidence type="ECO:0000313" key="1">
    <source>
        <dbReference type="Ensembl" id="ENSMMMP00000013001.1"/>
    </source>
</evidence>
<dbReference type="Proteomes" id="UP000694407">
    <property type="component" value="Unplaced"/>
</dbReference>
<dbReference type="InterPro" id="IPR010414">
    <property type="entry name" value="FRG1"/>
</dbReference>
<dbReference type="GO" id="GO:0071013">
    <property type="term" value="C:catalytic step 2 spliceosome"/>
    <property type="evidence" value="ECO:0007669"/>
    <property type="project" value="TreeGrafter"/>
</dbReference>
<dbReference type="Gene3D" id="2.80.10.50">
    <property type="match status" value="1"/>
</dbReference>
<dbReference type="PANTHER" id="PTHR12928">
    <property type="entry name" value="FRG1 PROTEIN"/>
    <property type="match status" value="1"/>
</dbReference>
<dbReference type="AlphaFoldDB" id="A0A8C5ZEM4"/>
<keyword evidence="2" id="KW-1185">Reference proteome</keyword>
<sequence>MKEPISMHWTMGALHKELMRDEKVALLASNSCFILCNEAGDVEAKSKTAGEEEMVKIKSCAERETKKKDDIPENKGNVKQYEINYVKKISGPAQCDTPVIPELMRLRQEDCSKFKVSFRHLGRP</sequence>
<evidence type="ECO:0000313" key="2">
    <source>
        <dbReference type="Proteomes" id="UP000694407"/>
    </source>
</evidence>
<dbReference type="PANTHER" id="PTHR12928:SF0">
    <property type="entry name" value="FSHD REGION GENE 1"/>
    <property type="match status" value="1"/>
</dbReference>
<dbReference type="Pfam" id="PF06229">
    <property type="entry name" value="FRG1"/>
    <property type="match status" value="1"/>
</dbReference>
<organism evidence="1 2">
    <name type="scientific">Marmota marmota marmota</name>
    <name type="common">Alpine marmot</name>
    <dbReference type="NCBI Taxonomy" id="9994"/>
    <lineage>
        <taxon>Eukaryota</taxon>
        <taxon>Metazoa</taxon>
        <taxon>Chordata</taxon>
        <taxon>Craniata</taxon>
        <taxon>Vertebrata</taxon>
        <taxon>Euteleostomi</taxon>
        <taxon>Mammalia</taxon>
        <taxon>Eutheria</taxon>
        <taxon>Euarchontoglires</taxon>
        <taxon>Glires</taxon>
        <taxon>Rodentia</taxon>
        <taxon>Sciuromorpha</taxon>
        <taxon>Sciuridae</taxon>
        <taxon>Xerinae</taxon>
        <taxon>Marmotini</taxon>
        <taxon>Marmota</taxon>
    </lineage>
</organism>
<reference evidence="1" key="2">
    <citation type="submission" date="2025-09" db="UniProtKB">
        <authorList>
            <consortium name="Ensembl"/>
        </authorList>
    </citation>
    <scope>IDENTIFICATION</scope>
</reference>
<dbReference type="GO" id="GO:0051015">
    <property type="term" value="F:actin filament binding"/>
    <property type="evidence" value="ECO:0007669"/>
    <property type="project" value="TreeGrafter"/>
</dbReference>
<proteinExistence type="predicted"/>
<reference evidence="1" key="1">
    <citation type="submission" date="2025-08" db="UniProtKB">
        <authorList>
            <consortium name="Ensembl"/>
        </authorList>
    </citation>
    <scope>IDENTIFICATION</scope>
</reference>
<dbReference type="GO" id="GO:0005730">
    <property type="term" value="C:nucleolus"/>
    <property type="evidence" value="ECO:0007669"/>
    <property type="project" value="TreeGrafter"/>
</dbReference>
<protein>
    <submittedName>
        <fullName evidence="1">Uncharacterized protein</fullName>
    </submittedName>
</protein>
<dbReference type="Ensembl" id="ENSMMMT00000014848.1">
    <property type="protein sequence ID" value="ENSMMMP00000013001.1"/>
    <property type="gene ID" value="ENSMMMG00000011626.1"/>
</dbReference>
<dbReference type="GeneTree" id="ENSGT00390000004552"/>
<name>A0A8C5ZEM4_MARMA</name>